<dbReference type="EMBL" id="JAUEPR010000001">
    <property type="protein sequence ID" value="KAK0490215.1"/>
    <property type="molecule type" value="Genomic_DNA"/>
</dbReference>
<feature type="transmembrane region" description="Helical" evidence="1">
    <location>
        <begin position="153"/>
        <end position="175"/>
    </location>
</feature>
<evidence type="ECO:0000313" key="2">
    <source>
        <dbReference type="EMBL" id="KAK0490215.1"/>
    </source>
</evidence>
<keyword evidence="1" id="KW-0812">Transmembrane</keyword>
<keyword evidence="3" id="KW-1185">Reference proteome</keyword>
<dbReference type="AlphaFoldDB" id="A0AA39URW8"/>
<accession>A0AA39URW8</accession>
<keyword evidence="1" id="KW-1133">Transmembrane helix</keyword>
<evidence type="ECO:0000313" key="3">
    <source>
        <dbReference type="Proteomes" id="UP001175227"/>
    </source>
</evidence>
<keyword evidence="1" id="KW-0472">Membrane</keyword>
<comment type="caution">
    <text evidence="2">The sequence shown here is derived from an EMBL/GenBank/DDBJ whole genome shotgun (WGS) entry which is preliminary data.</text>
</comment>
<dbReference type="Proteomes" id="UP001175227">
    <property type="component" value="Unassembled WGS sequence"/>
</dbReference>
<name>A0AA39URW8_9AGAR</name>
<sequence>MDDDRNGLERYPRADGPDSAVNLPGMARIQLLDILHLIFVQTYSASASQSFIFSLQLNVNTIVSFPHPSLMASRVFHGTWNQCNLSHMQGTTCDGKPEPLVHWKAVARDISLQGTWPGPSLPKPRSTKFGWDVYLHEDLALGFNPDRKSLHTIALLQQVLLFDLVVCLILLMVFFPPS</sequence>
<evidence type="ECO:0000256" key="1">
    <source>
        <dbReference type="SAM" id="Phobius"/>
    </source>
</evidence>
<reference evidence="2" key="1">
    <citation type="submission" date="2023-06" db="EMBL/GenBank/DDBJ databases">
        <authorList>
            <consortium name="Lawrence Berkeley National Laboratory"/>
            <person name="Ahrendt S."/>
            <person name="Sahu N."/>
            <person name="Indic B."/>
            <person name="Wong-Bajracharya J."/>
            <person name="Merenyi Z."/>
            <person name="Ke H.-M."/>
            <person name="Monk M."/>
            <person name="Kocsube S."/>
            <person name="Drula E."/>
            <person name="Lipzen A."/>
            <person name="Balint B."/>
            <person name="Henrissat B."/>
            <person name="Andreopoulos B."/>
            <person name="Martin F.M."/>
            <person name="Harder C.B."/>
            <person name="Rigling D."/>
            <person name="Ford K.L."/>
            <person name="Foster G.D."/>
            <person name="Pangilinan J."/>
            <person name="Papanicolaou A."/>
            <person name="Barry K."/>
            <person name="LaButti K."/>
            <person name="Viragh M."/>
            <person name="Koriabine M."/>
            <person name="Yan M."/>
            <person name="Riley R."/>
            <person name="Champramary S."/>
            <person name="Plett K.L."/>
            <person name="Tsai I.J."/>
            <person name="Slot J."/>
            <person name="Sipos G."/>
            <person name="Plett J."/>
            <person name="Nagy L.G."/>
            <person name="Grigoriev I.V."/>
        </authorList>
    </citation>
    <scope>NUCLEOTIDE SEQUENCE</scope>
    <source>
        <strain evidence="2">ICMP 16352</strain>
    </source>
</reference>
<protein>
    <submittedName>
        <fullName evidence="2">Uncharacterized protein</fullName>
    </submittedName>
</protein>
<organism evidence="2 3">
    <name type="scientific">Armillaria novae-zelandiae</name>
    <dbReference type="NCBI Taxonomy" id="153914"/>
    <lineage>
        <taxon>Eukaryota</taxon>
        <taxon>Fungi</taxon>
        <taxon>Dikarya</taxon>
        <taxon>Basidiomycota</taxon>
        <taxon>Agaricomycotina</taxon>
        <taxon>Agaricomycetes</taxon>
        <taxon>Agaricomycetidae</taxon>
        <taxon>Agaricales</taxon>
        <taxon>Marasmiineae</taxon>
        <taxon>Physalacriaceae</taxon>
        <taxon>Armillaria</taxon>
    </lineage>
</organism>
<proteinExistence type="predicted"/>
<gene>
    <name evidence="2" type="ORF">IW261DRAFT_1555373</name>
</gene>